<gene>
    <name evidence="4" type="ORF">P280DRAFT_552810</name>
</gene>
<keyword evidence="5" id="KW-1185">Reference proteome</keyword>
<evidence type="ECO:0000313" key="5">
    <source>
        <dbReference type="Proteomes" id="UP000799753"/>
    </source>
</evidence>
<feature type="transmembrane region" description="Helical" evidence="3">
    <location>
        <begin position="1442"/>
        <end position="1461"/>
    </location>
</feature>
<feature type="compositionally biased region" description="Basic and acidic residues" evidence="2">
    <location>
        <begin position="233"/>
        <end position="252"/>
    </location>
</feature>
<feature type="transmembrane region" description="Helical" evidence="3">
    <location>
        <begin position="1411"/>
        <end position="1430"/>
    </location>
</feature>
<feature type="compositionally biased region" description="Polar residues" evidence="2">
    <location>
        <begin position="1163"/>
        <end position="1186"/>
    </location>
</feature>
<feature type="coiled-coil region" evidence="1">
    <location>
        <begin position="486"/>
        <end position="513"/>
    </location>
</feature>
<feature type="compositionally biased region" description="Polar residues" evidence="2">
    <location>
        <begin position="873"/>
        <end position="891"/>
    </location>
</feature>
<accession>A0A6A6RN99</accession>
<sequence>MSGEGQEAEEFLWSRSSLCKNIWIRGEGFQEGKENVRGPNAYASFGDEDGTTVSVNAHGHIIQISRYFGFGTSGFFCVTPSNLIEPYYVQDRMEEIMDLSQSTSRGFRLEFEELLDRTECTPILGFMYDRWPRYVHGLRLEDTPLPPNPFDMCIQYFCEKGTVFQRYLISTEKLSNPDCHKFKILASIDITDLNFETELDYDRVSDETSSLDEFEDDSEDSQGTNHGPTQHVSDNHGASHDHEIEHHEEHGDSQSNRGPLDYVKWRRLTEEEQRDSKLDATNEVAPKYVALIIQASVGGENQEISRDGYVTLSDAIRKRADSTKRLEITIAYRLQLLEQAPADIRRPRPRNTKANESMCPIAPMAKVASVGNVLSPRNSFMKIQFSNDTQLDFVVRRNLEHILSVCSIRIWKKAMLGGAKDEGQDDTDPTSKPIALTCGDISGHRVGPRASLSAVTFLRSLQDFLKLPEQKSQMALSLAKLFPSQDESLEKVVAKQQDELTELQKQQLGYAEEVQKRITTVLRGHVSWVCTLAETLEDGTFSPHHWPTGRLIRTWDYLPPPSWIDTPLQLLKIAKFIALEDELEKLWPKVQSWLSQLHAANVRGTYAFPAQVDNDISRTHYEYEVYKDIPEDPKYRLTDHVAICLALEWISRTHEMFLFVTCDGGEEAKETQLPTYITQEHLLQHYKRIERKVLKRFTVEFPPTKQKMLATSRTSTETRFLLHSKDTFLFHPMSMKFFSHEQVDKKKKQRALAPTEMLRYADERWKYTNEAQLNHDEYETLRWNDPLWYCLTFVLCCQQSNMNNVSAVITPEQIGKILLNNSAQNGLCPGHLGDDQNSVAFDNELNLDHYWHATFEVPYILWIYGKNLIFSKTSQSRGSNPTSEGLRSYGTQEVAKSRPISNKVFPFTNFSTLLDQKGLVEVSDDWLQKECASVTFSVSSECENLGHRRASSDAARLDRPESAAGVNVGNIPSGVMPIHRDETTNSQPATSEGTLSMNGLVVDVGRESDGQEIFSPDLKMSLDTLMKLIQQPRTVWHSKKRIVWLAGLTGEIRERCQSAVPPREARKLEDFFDRHASHEKYFFDEAMPHSNGWETELHLSFYRKSDVSLGTHQVQFPSSGARQSKDYKTALLSQVTMSFRFGGDFFDRVWTCHYIRFEFEPNTSDTQTKEPNTSDTLTKEPNTSSTHSKESNFGMHLRFAGKERDKDERANSWQQRKVLELHLFQDMLEELHKHTKDVFEWIEHSLRPTQSSGSELTAQRQYIALLEDPPVVCESEKNAFEQLNPLFKAINDRSELLEQITSENYYVFAHKWRRWEGILVAVEDNLDQNLDIIHRWGRREQARQSDRPRWTRQDENRYHAAITRMKIANQVKIAEIERFKRRIVSFRTSLSDRLESIREDISFHGSQSIKLFTYITVIFLPLGFATGLYSTSGPPKSSTLTSLLTVAVTAIGITVFMVVNAKIAKAFVRPIVKVCRWLCEQILVPLCRPILGLFSRTVIVLVQHGTKFGDFLVRSYAYILFRCCIKPYMSYYFKDEQLPRRRKPRKDEELGSNSEEIPEWKQIGFRNLASTIRKFSLGPAVRDGVDTIRKFSLVAAVHSEAEYLRENRERRRMEAKHSEAKRLRENRERRRRESIQQDQQVLPPGA</sequence>
<feature type="region of interest" description="Disordered" evidence="2">
    <location>
        <begin position="873"/>
        <end position="892"/>
    </location>
</feature>
<feature type="compositionally biased region" description="Acidic residues" evidence="2">
    <location>
        <begin position="209"/>
        <end position="220"/>
    </location>
</feature>
<dbReference type="OrthoDB" id="5361176at2759"/>
<feature type="region of interest" description="Disordered" evidence="2">
    <location>
        <begin position="953"/>
        <end position="976"/>
    </location>
</feature>
<dbReference type="Proteomes" id="UP000799753">
    <property type="component" value="Unassembled WGS sequence"/>
</dbReference>
<organism evidence="4 5">
    <name type="scientific">Massarina eburnea CBS 473.64</name>
    <dbReference type="NCBI Taxonomy" id="1395130"/>
    <lineage>
        <taxon>Eukaryota</taxon>
        <taxon>Fungi</taxon>
        <taxon>Dikarya</taxon>
        <taxon>Ascomycota</taxon>
        <taxon>Pezizomycotina</taxon>
        <taxon>Dothideomycetes</taxon>
        <taxon>Pleosporomycetidae</taxon>
        <taxon>Pleosporales</taxon>
        <taxon>Massarineae</taxon>
        <taxon>Massarinaceae</taxon>
        <taxon>Massarina</taxon>
    </lineage>
</organism>
<keyword evidence="3" id="KW-1133">Transmembrane helix</keyword>
<evidence type="ECO:0000256" key="2">
    <source>
        <dbReference type="SAM" id="MobiDB-lite"/>
    </source>
</evidence>
<feature type="region of interest" description="Disordered" evidence="2">
    <location>
        <begin position="206"/>
        <end position="259"/>
    </location>
</feature>
<keyword evidence="1" id="KW-0175">Coiled coil</keyword>
<protein>
    <recommendedName>
        <fullName evidence="6">Mg2+ transporter zinc transport protein</fullName>
    </recommendedName>
</protein>
<feature type="compositionally biased region" description="Basic and acidic residues" evidence="2">
    <location>
        <begin position="1608"/>
        <end position="1635"/>
    </location>
</feature>
<feature type="compositionally biased region" description="Polar residues" evidence="2">
    <location>
        <begin position="222"/>
        <end position="232"/>
    </location>
</feature>
<reference evidence="4" key="1">
    <citation type="journal article" date="2020" name="Stud. Mycol.">
        <title>101 Dothideomycetes genomes: a test case for predicting lifestyles and emergence of pathogens.</title>
        <authorList>
            <person name="Haridas S."/>
            <person name="Albert R."/>
            <person name="Binder M."/>
            <person name="Bloem J."/>
            <person name="Labutti K."/>
            <person name="Salamov A."/>
            <person name="Andreopoulos B."/>
            <person name="Baker S."/>
            <person name="Barry K."/>
            <person name="Bills G."/>
            <person name="Bluhm B."/>
            <person name="Cannon C."/>
            <person name="Castanera R."/>
            <person name="Culley D."/>
            <person name="Daum C."/>
            <person name="Ezra D."/>
            <person name="Gonzalez J."/>
            <person name="Henrissat B."/>
            <person name="Kuo A."/>
            <person name="Liang C."/>
            <person name="Lipzen A."/>
            <person name="Lutzoni F."/>
            <person name="Magnuson J."/>
            <person name="Mondo S."/>
            <person name="Nolan M."/>
            <person name="Ohm R."/>
            <person name="Pangilinan J."/>
            <person name="Park H.-J."/>
            <person name="Ramirez L."/>
            <person name="Alfaro M."/>
            <person name="Sun H."/>
            <person name="Tritt A."/>
            <person name="Yoshinaga Y."/>
            <person name="Zwiers L.-H."/>
            <person name="Turgeon B."/>
            <person name="Goodwin S."/>
            <person name="Spatafora J."/>
            <person name="Crous P."/>
            <person name="Grigoriev I."/>
        </authorList>
    </citation>
    <scope>NUCLEOTIDE SEQUENCE</scope>
    <source>
        <strain evidence="4">CBS 473.64</strain>
    </source>
</reference>
<evidence type="ECO:0000313" key="4">
    <source>
        <dbReference type="EMBL" id="KAF2636635.1"/>
    </source>
</evidence>
<evidence type="ECO:0008006" key="6">
    <source>
        <dbReference type="Google" id="ProtNLM"/>
    </source>
</evidence>
<proteinExistence type="predicted"/>
<evidence type="ECO:0000256" key="3">
    <source>
        <dbReference type="SAM" id="Phobius"/>
    </source>
</evidence>
<name>A0A6A6RN99_9PLEO</name>
<keyword evidence="3" id="KW-0472">Membrane</keyword>
<feature type="region of interest" description="Disordered" evidence="2">
    <location>
        <begin position="1608"/>
        <end position="1646"/>
    </location>
</feature>
<feature type="region of interest" description="Disordered" evidence="2">
    <location>
        <begin position="1163"/>
        <end position="1195"/>
    </location>
</feature>
<evidence type="ECO:0000256" key="1">
    <source>
        <dbReference type="SAM" id="Coils"/>
    </source>
</evidence>
<keyword evidence="3" id="KW-0812">Transmembrane</keyword>
<dbReference type="EMBL" id="MU006797">
    <property type="protein sequence ID" value="KAF2636635.1"/>
    <property type="molecule type" value="Genomic_DNA"/>
</dbReference>